<gene>
    <name evidence="2" type="ORF">PITCH_A260002</name>
</gene>
<dbReference type="AlphaFoldDB" id="A0A445MYL1"/>
<evidence type="ECO:0000259" key="1">
    <source>
        <dbReference type="Pfam" id="PF10543"/>
    </source>
</evidence>
<sequence>MSEDQIVELVQTKIYSIRNKKVMLDRDIAELYGVETKRVNEAVRNNPDKFPADFYFDLDATEQNSLRSKISTLKKGRGQHRKYPPKAFTEQGVYMLATILKSPMATQVTIAIMRAFVSMRHFALTYGQIVEKLVHLDGKIGEHDEMLKTIMHALSELVRESQIKETKRIGF</sequence>
<protein>
    <recommendedName>
        <fullName evidence="1">KilA-N DNA-binding domain-containing protein</fullName>
    </recommendedName>
</protein>
<evidence type="ECO:0000313" key="2">
    <source>
        <dbReference type="EMBL" id="SPD74590.1"/>
    </source>
</evidence>
<proteinExistence type="predicted"/>
<dbReference type="Pfam" id="PF10543">
    <property type="entry name" value="ORF6N"/>
    <property type="match status" value="1"/>
</dbReference>
<feature type="domain" description="KilA-N DNA-binding" evidence="1">
    <location>
        <begin position="13"/>
        <end position="99"/>
    </location>
</feature>
<accession>A0A445MYL1</accession>
<dbReference type="EMBL" id="OJIN01000166">
    <property type="protein sequence ID" value="SPD74590.1"/>
    <property type="molecule type" value="Genomic_DNA"/>
</dbReference>
<name>A0A445MYL1_9BACT</name>
<dbReference type="InterPro" id="IPR018873">
    <property type="entry name" value="KilA-N_DNA-bd_domain"/>
</dbReference>
<reference evidence="2" key="1">
    <citation type="submission" date="2018-01" db="EMBL/GenBank/DDBJ databases">
        <authorList>
            <person name="Regsiter A."/>
            <person name="William W."/>
        </authorList>
    </citation>
    <scope>NUCLEOTIDE SEQUENCE</scope>
    <source>
        <strain evidence="2">TRIP AH-1</strain>
    </source>
</reference>
<organism evidence="2">
    <name type="scientific">uncultured Desulfobacterium sp</name>
    <dbReference type="NCBI Taxonomy" id="201089"/>
    <lineage>
        <taxon>Bacteria</taxon>
        <taxon>Pseudomonadati</taxon>
        <taxon>Thermodesulfobacteriota</taxon>
        <taxon>Desulfobacteria</taxon>
        <taxon>Desulfobacterales</taxon>
        <taxon>Desulfobacteriaceae</taxon>
        <taxon>Desulfobacterium</taxon>
        <taxon>environmental samples</taxon>
    </lineage>
</organism>